<dbReference type="EC" id="3.1.1.-" evidence="6"/>
<gene>
    <name evidence="8" type="primary">106091939</name>
</gene>
<dbReference type="PANTHER" id="PTHR43142">
    <property type="entry name" value="CARBOXYLIC ESTER HYDROLASE"/>
    <property type="match status" value="1"/>
</dbReference>
<keyword evidence="3 6" id="KW-0378">Hydrolase</keyword>
<dbReference type="GO" id="GO:0052689">
    <property type="term" value="F:carboxylic ester hydrolase activity"/>
    <property type="evidence" value="ECO:0007669"/>
    <property type="project" value="UniProtKB-KW"/>
</dbReference>
<evidence type="ECO:0000313" key="8">
    <source>
        <dbReference type="EnsemblMetazoa" id="SCAU014327-PA"/>
    </source>
</evidence>
<dbReference type="Gene3D" id="3.40.50.1820">
    <property type="entry name" value="alpha/beta hydrolase"/>
    <property type="match status" value="1"/>
</dbReference>
<evidence type="ECO:0000256" key="2">
    <source>
        <dbReference type="ARBA" id="ARBA00022487"/>
    </source>
</evidence>
<evidence type="ECO:0000256" key="6">
    <source>
        <dbReference type="RuleBase" id="RU361235"/>
    </source>
</evidence>
<dbReference type="Proteomes" id="UP000095300">
    <property type="component" value="Unassembled WGS sequence"/>
</dbReference>
<name>A0A1I8Q6I0_STOCA</name>
<keyword evidence="4" id="KW-1015">Disulfide bond</keyword>
<proteinExistence type="inferred from homology"/>
<comment type="similarity">
    <text evidence="1 6">Belongs to the type-B carboxylesterase/lipase family.</text>
</comment>
<feature type="domain" description="Carboxylesterase type B" evidence="7">
    <location>
        <begin position="35"/>
        <end position="536"/>
    </location>
</feature>
<accession>A0A1I8Q6I0</accession>
<dbReference type="AlphaFoldDB" id="A0A1I8Q6I0"/>
<dbReference type="Pfam" id="PF00135">
    <property type="entry name" value="COesterase"/>
    <property type="match status" value="1"/>
</dbReference>
<keyword evidence="9" id="KW-1185">Reference proteome</keyword>
<dbReference type="KEGG" id="scac:106091939"/>
<dbReference type="PANTHER" id="PTHR43142:SF1">
    <property type="entry name" value="CARBOXYLIC ESTER HYDROLASE"/>
    <property type="match status" value="1"/>
</dbReference>
<sequence length="594" mass="67682">MAYVLLEQQKLDFKLRTLEFKLNQWQRRMTDEDVTAKIHTGKIRGSKRLSIYNKVYYSFEHIPYALPPTGDLRFRAPKPMTSWNHVKDCSYNGPKCIQLNPMDLKIDGSEDCLFVNVYTNNLKPIKPRAIMFWVHGGAFQFGEASSEYYGPEYFIEKDIILITVQYRVGALGFLSLNEPGLHTPGNAGLKDIILALKWVKRNAACFGGNPDNVTIFGESAGGCAVHLLTLSEHARGLFHRVILQSGIATGDWAISDCASRAYELAQNAGYKGENKERLILKYLLKLPAEEIVRAESKCVTRHDRELFGFAPCVEPYFTAHTVICKSVEELLPHAWGNSLPMILGANSLEGLFFKRRAVMFPEVYQKLLETCTHYVPKSAAANQESPECIEKGQKLRKIHVKGDPPSLEDMYEIISYSLYWHPLQKAIEARLKYARKAPTFLYRFDFHSNKLINPFRLLYASSEEETNGQSGVAHTEELSFLFSTVLAKPMERQSREYNCLKSMISLWTHFAETGNPNSAKMADIKWRPLQDRNSSNSIESSTYKCLNIGDELKFIDLPEMEKLKVWQSLYEMHRTMPENTRGGVDVTSYAKSSL</sequence>
<protein>
    <recommendedName>
        <fullName evidence="6">Carboxylic ester hydrolase</fullName>
        <ecNumber evidence="6">3.1.1.-</ecNumber>
    </recommendedName>
</protein>
<dbReference type="VEuPathDB" id="VectorBase:SCAU014327"/>
<organism evidence="8 9">
    <name type="scientific">Stomoxys calcitrans</name>
    <name type="common">Stable fly</name>
    <name type="synonym">Conops calcitrans</name>
    <dbReference type="NCBI Taxonomy" id="35570"/>
    <lineage>
        <taxon>Eukaryota</taxon>
        <taxon>Metazoa</taxon>
        <taxon>Ecdysozoa</taxon>
        <taxon>Arthropoda</taxon>
        <taxon>Hexapoda</taxon>
        <taxon>Insecta</taxon>
        <taxon>Pterygota</taxon>
        <taxon>Neoptera</taxon>
        <taxon>Endopterygota</taxon>
        <taxon>Diptera</taxon>
        <taxon>Brachycera</taxon>
        <taxon>Muscomorpha</taxon>
        <taxon>Muscoidea</taxon>
        <taxon>Muscidae</taxon>
        <taxon>Stomoxys</taxon>
    </lineage>
</organism>
<dbReference type="PROSITE" id="PS00122">
    <property type="entry name" value="CARBOXYLESTERASE_B_1"/>
    <property type="match status" value="1"/>
</dbReference>
<dbReference type="InterPro" id="IPR019826">
    <property type="entry name" value="Carboxylesterase_B_AS"/>
</dbReference>
<evidence type="ECO:0000259" key="7">
    <source>
        <dbReference type="Pfam" id="PF00135"/>
    </source>
</evidence>
<dbReference type="OrthoDB" id="19653at2759"/>
<dbReference type="InterPro" id="IPR002018">
    <property type="entry name" value="CarbesteraseB"/>
</dbReference>
<reference evidence="8" key="1">
    <citation type="submission" date="2020-05" db="UniProtKB">
        <authorList>
            <consortium name="EnsemblMetazoa"/>
        </authorList>
    </citation>
    <scope>IDENTIFICATION</scope>
    <source>
        <strain evidence="8">USDA</strain>
    </source>
</reference>
<dbReference type="InterPro" id="IPR029058">
    <property type="entry name" value="AB_hydrolase_fold"/>
</dbReference>
<dbReference type="STRING" id="35570.A0A1I8Q6I0"/>
<evidence type="ECO:0000256" key="3">
    <source>
        <dbReference type="ARBA" id="ARBA00022801"/>
    </source>
</evidence>
<evidence type="ECO:0000313" key="9">
    <source>
        <dbReference type="Proteomes" id="UP000095300"/>
    </source>
</evidence>
<evidence type="ECO:0000256" key="4">
    <source>
        <dbReference type="ARBA" id="ARBA00023157"/>
    </source>
</evidence>
<evidence type="ECO:0000256" key="5">
    <source>
        <dbReference type="ARBA" id="ARBA00023180"/>
    </source>
</evidence>
<keyword evidence="2" id="KW-0719">Serine esterase</keyword>
<keyword evidence="5" id="KW-0325">Glycoprotein</keyword>
<dbReference type="SUPFAM" id="SSF53474">
    <property type="entry name" value="alpha/beta-Hydrolases"/>
    <property type="match status" value="1"/>
</dbReference>
<evidence type="ECO:0000256" key="1">
    <source>
        <dbReference type="ARBA" id="ARBA00005964"/>
    </source>
</evidence>
<dbReference type="EnsemblMetazoa" id="SCAU014327-RA">
    <property type="protein sequence ID" value="SCAU014327-PA"/>
    <property type="gene ID" value="SCAU014327"/>
</dbReference>